<dbReference type="SUPFAM" id="SSF53187">
    <property type="entry name" value="Zn-dependent exopeptidases"/>
    <property type="match status" value="1"/>
</dbReference>
<protein>
    <submittedName>
        <fullName evidence="2">CBPC4 carboxypeptidase</fullName>
    </submittedName>
</protein>
<comment type="cofactor">
    <cofactor evidence="1">
        <name>Zn(2+)</name>
        <dbReference type="ChEBI" id="CHEBI:29105"/>
    </cofactor>
</comment>
<accession>A0ABS2XD41</accession>
<comment type="caution">
    <text evidence="2">The sequence shown here is derived from an EMBL/GenBank/DDBJ whole genome shotgun (WGS) entry which is preliminary data.</text>
</comment>
<organism evidence="2 3">
    <name type="scientific">Polyodon spathula</name>
    <name type="common">North American paddlefish</name>
    <name type="synonym">Squalus spathula</name>
    <dbReference type="NCBI Taxonomy" id="7913"/>
    <lineage>
        <taxon>Eukaryota</taxon>
        <taxon>Metazoa</taxon>
        <taxon>Chordata</taxon>
        <taxon>Craniata</taxon>
        <taxon>Vertebrata</taxon>
        <taxon>Euteleostomi</taxon>
        <taxon>Actinopterygii</taxon>
        <taxon>Chondrostei</taxon>
        <taxon>Acipenseriformes</taxon>
        <taxon>Polyodontidae</taxon>
        <taxon>Polyodon</taxon>
    </lineage>
</organism>
<keyword evidence="2" id="KW-0378">Hydrolase</keyword>
<evidence type="ECO:0000313" key="2">
    <source>
        <dbReference type="EMBL" id="MBN3272051.1"/>
    </source>
</evidence>
<name>A0ABS2XD41_POLSP</name>
<dbReference type="PANTHER" id="PTHR12756">
    <property type="entry name" value="CYTOSOLIC CARBOXYPEPTIDASE"/>
    <property type="match status" value="1"/>
</dbReference>
<evidence type="ECO:0000313" key="3">
    <source>
        <dbReference type="Proteomes" id="UP001166093"/>
    </source>
</evidence>
<dbReference type="InterPro" id="IPR050821">
    <property type="entry name" value="Cytosolic_carboxypeptidase"/>
</dbReference>
<gene>
    <name evidence="2" type="primary">Agbl1</name>
    <name evidence="2" type="ORF">GTO93_0013105</name>
</gene>
<dbReference type="Gene3D" id="2.60.40.3120">
    <property type="match status" value="1"/>
</dbReference>
<dbReference type="Gene3D" id="3.40.630.10">
    <property type="entry name" value="Zn peptidases"/>
    <property type="match status" value="1"/>
</dbReference>
<dbReference type="PANTHER" id="PTHR12756:SF5">
    <property type="entry name" value="CYTOSOLIC CARBOXYPEPTIDASE 4"/>
    <property type="match status" value="1"/>
</dbReference>
<feature type="non-terminal residue" evidence="2">
    <location>
        <position position="1"/>
    </location>
</feature>
<dbReference type="EMBL" id="JAAWVQ010015995">
    <property type="protein sequence ID" value="MBN3272051.1"/>
    <property type="molecule type" value="Genomic_DNA"/>
</dbReference>
<reference evidence="2" key="1">
    <citation type="journal article" date="2021" name="Cell">
        <title>Tracing the genetic footprints of vertebrate landing in non-teleost ray-finned fishes.</title>
        <authorList>
            <person name="Bi X."/>
            <person name="Wang K."/>
            <person name="Yang L."/>
            <person name="Pan H."/>
            <person name="Jiang H."/>
            <person name="Wei Q."/>
            <person name="Fang M."/>
            <person name="Yu H."/>
            <person name="Zhu C."/>
            <person name="Cai Y."/>
            <person name="He Y."/>
            <person name="Gan X."/>
            <person name="Zeng H."/>
            <person name="Yu D."/>
            <person name="Zhu Y."/>
            <person name="Jiang H."/>
            <person name="Qiu Q."/>
            <person name="Yang H."/>
            <person name="Zhang Y.E."/>
            <person name="Wang W."/>
            <person name="Zhu M."/>
            <person name="He S."/>
            <person name="Zhang G."/>
        </authorList>
    </citation>
    <scope>NUCLEOTIDE SEQUENCE</scope>
    <source>
        <strain evidence="2">Pddl_001</strain>
    </source>
</reference>
<sequence>MFCSLHSYEYDVILNSDVNCFHYHHWFYFEVSGMKVGVPYRFNIINCEKANSQFNYVTPCDIVMLPCGRAEMSSLFILYFRNHFSQSSLPSRGQKGRMYYTLTFSVTFQHSEDVCYLAYHYPYTYSALQMQLQCLHTRWTPINGTHRCSLSGEDLKRQWMKPDLKLSPTIYHAKGFLYYFNSIGRTPLVFCDYHGHSRKKNDFLYGSSIREALWQSGSTVNTVALKEDPGYRAGSSSCLTLPKILYKIAPAFAFQSCSFLVEKSQASTARVGVWREMGVVRSYTMESTYCGCDQGLYKVGAAALCSLLRDRVPSVTPFPFRFLCGGWVSQTCF</sequence>
<evidence type="ECO:0000256" key="1">
    <source>
        <dbReference type="ARBA" id="ARBA00001947"/>
    </source>
</evidence>
<feature type="non-terminal residue" evidence="2">
    <location>
        <position position="333"/>
    </location>
</feature>
<proteinExistence type="predicted"/>
<keyword evidence="3" id="KW-1185">Reference proteome</keyword>
<dbReference type="GO" id="GO:0004180">
    <property type="term" value="F:carboxypeptidase activity"/>
    <property type="evidence" value="ECO:0007669"/>
    <property type="project" value="UniProtKB-KW"/>
</dbReference>
<dbReference type="Proteomes" id="UP001166093">
    <property type="component" value="Unassembled WGS sequence"/>
</dbReference>
<keyword evidence="2" id="KW-0645">Protease</keyword>
<keyword evidence="2" id="KW-0121">Carboxypeptidase</keyword>